<dbReference type="SUPFAM" id="SSF51445">
    <property type="entry name" value="(Trans)glycosidases"/>
    <property type="match status" value="1"/>
</dbReference>
<dbReference type="SMR" id="A0A3B6UEQ2"/>
<sequence>GQKLSAYVVDWDLPKSIAWDKLDHIVYAFAEPTKDGELSGFTDSQLKSVVQEAHSRGKSISLSVGGWTGSLYFSDLLKSSSSFDNFVSNLVDVVKEYDLDGLNLDWEYPNSPNGVACNSKDENDTANYLKLFKALREKLGSKTILTTAVPTAPFNDENQQPSTKLDDNWASTVDAFYIMAYDVNGIRDKNAGANAPLYYSPKVTGVEPTSGNDAVKAWIAAGIPAEQLVLGVPFYGRVSKTLEPITASTGLYVPISQSSQIKGDSTDEKAADPCPNAVATYSGQYIWRTIAQEGIARNSSGWVTYWDDISKTPYAYSFSGSKVLSFDDAASLQDKVDYAKKQGLGGVMLWSLEMDDDENTLLNALQDIRKLGHHHHHH</sequence>
<evidence type="ECO:0000256" key="5">
    <source>
        <dbReference type="ARBA" id="ARBA00023295"/>
    </source>
</evidence>
<dbReference type="GO" id="GO:0046872">
    <property type="term" value="F:metal ion binding"/>
    <property type="evidence" value="ECO:0007669"/>
    <property type="project" value="UniProtKB-KW"/>
</dbReference>
<keyword evidence="12 13" id="KW-0002">3D-structure</keyword>
<keyword evidence="5 7" id="KW-0326">Glycosidase</keyword>
<dbReference type="PROSITE" id="PS51910">
    <property type="entry name" value="GH18_2"/>
    <property type="match status" value="1"/>
</dbReference>
<evidence type="ECO:0007829" key="14">
    <source>
        <dbReference type="PDB" id="7FBT"/>
    </source>
</evidence>
<dbReference type="EC" id="3.2.1.14" evidence="10 11"/>
<feature type="domain" description="GH18" evidence="9">
    <location>
        <begin position="2"/>
        <end position="372"/>
    </location>
</feature>
<evidence type="ECO:0000256" key="2">
    <source>
        <dbReference type="ARBA" id="ARBA00022801"/>
    </source>
</evidence>
<dbReference type="PDBsum" id="5XWQ"/>
<reference evidence="10" key="2">
    <citation type="submission" date="2017-06" db="PDB data bank">
        <title>Crystal structure of chitinase (RmChi1) from Rhizomucor miehei (SP3221/SAD).</title>
        <authorList>
            <person name="Jiang Z.Q."/>
            <person name="Hu S.Q."/>
            <person name="Liu Y.C."/>
            <person name="Qin Z."/>
            <person name="Yan Q.J."/>
            <person name="Yang S.Q."/>
        </authorList>
    </citation>
    <scope>X-RAY CRYSTALLOGRAPHY (2.58 ANGSTROMS)</scope>
    <scope>DISULFIDE BONDS</scope>
</reference>
<dbReference type="SUPFAM" id="SSF54556">
    <property type="entry name" value="Chitinase insertion domain"/>
    <property type="match status" value="1"/>
</dbReference>
<keyword evidence="6" id="KW-0624">Polysaccharide degradation</keyword>
<dbReference type="PDBsum" id="5YUQ"/>
<name>A0A3B6UEQ2_RHIMI</name>
<evidence type="ECO:0000256" key="7">
    <source>
        <dbReference type="RuleBase" id="RU000489"/>
    </source>
</evidence>
<dbReference type="SMART" id="SM00636">
    <property type="entry name" value="Glyco_18"/>
    <property type="match status" value="1"/>
</dbReference>
<proteinExistence type="evidence at protein level"/>
<dbReference type="PDB" id="5XWF">
    <property type="method" value="X-ray"/>
    <property type="resolution" value="2.58 A"/>
    <property type="chains" value="A=1-378"/>
</dbReference>
<evidence type="ECO:0000256" key="4">
    <source>
        <dbReference type="ARBA" id="ARBA00023277"/>
    </source>
</evidence>
<reference evidence="11" key="1">
    <citation type="submission" date="2017-06" db="PDB data bank">
        <title>Crystal structure of chitinase (RmChi1) from Rhizomucor miehei (sp p32 2 1, native).</title>
        <authorList>
            <person name="Jiang Z.Q."/>
            <person name="Hu S.Q."/>
            <person name="Liu Y.C."/>
            <person name="Qin Z."/>
            <person name="Yan Q.J."/>
            <person name="Yang S.Q."/>
        </authorList>
    </citation>
    <scope>X-RAY CRYSTALLOGRAPHY (2.76 ANGSTROMS)</scope>
    <scope>DISULFIDE BONDS</scope>
</reference>
<evidence type="ECO:0007829" key="13">
    <source>
        <dbReference type="PDB" id="5YUQ"/>
    </source>
</evidence>
<reference evidence="12 13" key="3">
    <citation type="journal article" date="2021" name="Biochim Biophys Acta Proteins Proteom">
        <title>Crystal structure of a chitinase (RmChiA) from the thermophilic fungus Rhizomucor miehei with a real active site tunnel.</title>
        <authorList>
            <person name="Jiang Z."/>
            <person name="Hu S."/>
            <person name="Ma J."/>
            <person name="Liu Y."/>
            <person name="Qiao Z."/>
            <person name="Yan Q."/>
            <person name="Gao Y."/>
            <person name="Yang S."/>
        </authorList>
    </citation>
    <scope>X-RAY CRYSTALLOGRAPHY (1.56 ANGSTROMS) IN COMPLEX WITH MG(2+)</scope>
    <scope>DISULFIDE BONDS</scope>
</reference>
<dbReference type="Gene3D" id="3.20.20.80">
    <property type="entry name" value="Glycosidases"/>
    <property type="match status" value="1"/>
</dbReference>
<evidence type="ECO:0000256" key="3">
    <source>
        <dbReference type="ARBA" id="ARBA00023024"/>
    </source>
</evidence>
<evidence type="ECO:0000313" key="10">
    <source>
        <dbReference type="PDB" id="5XWF"/>
    </source>
</evidence>
<accession>A0A3B6UEQ2</accession>
<dbReference type="GO" id="GO:0000272">
    <property type="term" value="P:polysaccharide catabolic process"/>
    <property type="evidence" value="ECO:0007669"/>
    <property type="project" value="UniProtKB-KW"/>
</dbReference>
<feature type="binding site" evidence="14">
    <location>
        <position position="96"/>
    </location>
    <ligand>
        <name>Mg(2+)</name>
        <dbReference type="ChEBI" id="CHEBI:18420"/>
    </ligand>
</feature>
<comment type="similarity">
    <text evidence="8">Belongs to the glycosyl hydrolase 18 family.</text>
</comment>
<keyword evidence="2 7" id="KW-0378">Hydrolase</keyword>
<dbReference type="GO" id="GO:0008061">
    <property type="term" value="F:chitin binding"/>
    <property type="evidence" value="ECO:0007669"/>
    <property type="project" value="InterPro"/>
</dbReference>
<dbReference type="PANTHER" id="PTHR11177:SF392">
    <property type="entry name" value="HAP41P"/>
    <property type="match status" value="1"/>
</dbReference>
<dbReference type="PANTHER" id="PTHR11177">
    <property type="entry name" value="CHITINASE"/>
    <property type="match status" value="1"/>
</dbReference>
<dbReference type="InterPro" id="IPR029070">
    <property type="entry name" value="Chitinase_insertion_sf"/>
</dbReference>
<dbReference type="PDB" id="5YUQ">
    <property type="method" value="X-ray"/>
    <property type="resolution" value="1.56 A"/>
    <property type="chains" value="A/B=1-378"/>
</dbReference>
<evidence type="ECO:0000256" key="1">
    <source>
        <dbReference type="ARBA" id="ARBA00000822"/>
    </source>
</evidence>
<dbReference type="InterPro" id="IPR001223">
    <property type="entry name" value="Glyco_hydro18_cat"/>
</dbReference>
<protein>
    <submittedName>
        <fullName evidence="11">Fungal chitinase from Rhizomucor miehei (Native protein)</fullName>
    </submittedName>
    <submittedName>
        <fullName evidence="10">Fungal chitinase from Rhizomucor miehei (SeMet-substituted proteins)</fullName>
        <ecNumber evidence="10 11">3.2.1.14</ecNumber>
    </submittedName>
</protein>
<evidence type="ECO:0000259" key="9">
    <source>
        <dbReference type="PROSITE" id="PS51910"/>
    </source>
</evidence>
<organism evidence="10">
    <name type="scientific">Rhizomucor miehei</name>
    <dbReference type="NCBI Taxonomy" id="4839"/>
    <lineage>
        <taxon>Eukaryota</taxon>
        <taxon>Fungi</taxon>
        <taxon>Fungi incertae sedis</taxon>
        <taxon>Mucoromycota</taxon>
        <taxon>Mucoromycotina</taxon>
        <taxon>Mucoromycetes</taxon>
        <taxon>Mucorales</taxon>
        <taxon>Lichtheimiaceae</taxon>
        <taxon>Rhizomucor</taxon>
    </lineage>
</organism>
<evidence type="ECO:0007829" key="12">
    <source>
        <dbReference type="PDB" id="5XWF"/>
    </source>
</evidence>
<dbReference type="PDBsum" id="5XWF"/>
<dbReference type="Gene3D" id="3.10.50.10">
    <property type="match status" value="1"/>
</dbReference>
<dbReference type="PDB" id="5XWQ">
    <property type="method" value="X-ray"/>
    <property type="resolution" value="2.76 A"/>
    <property type="chains" value="A=1-378"/>
</dbReference>
<keyword evidence="3" id="KW-0146">Chitin degradation</keyword>
<dbReference type="InterPro" id="IPR011583">
    <property type="entry name" value="Chitinase_II/V-like_cat"/>
</dbReference>
<dbReference type="AlphaFoldDB" id="A0A3B6UEQ2"/>
<dbReference type="InterPro" id="IPR017853">
    <property type="entry name" value="GH"/>
</dbReference>
<dbReference type="Pfam" id="PF00704">
    <property type="entry name" value="Glyco_hydro_18"/>
    <property type="match status" value="1"/>
</dbReference>
<feature type="disulfide bond" evidence="12 13">
    <location>
        <begin position="117"/>
        <end position="274"/>
    </location>
</feature>
<dbReference type="PDB" id="7FBT">
    <property type="method" value="X-ray"/>
    <property type="resolution" value="1.90 A"/>
    <property type="chains" value="A=1-378"/>
</dbReference>
<comment type="catalytic activity">
    <reaction evidence="1">
        <text>Random endo-hydrolysis of N-acetyl-beta-D-glucosaminide (1-&gt;4)-beta-linkages in chitin and chitodextrins.</text>
        <dbReference type="EC" id="3.2.1.14"/>
    </reaction>
</comment>
<feature type="binding site" evidence="14">
    <location>
        <position position="43"/>
    </location>
    <ligand>
        <name>Mg(2+)</name>
        <dbReference type="ChEBI" id="CHEBI:18420"/>
    </ligand>
</feature>
<keyword evidence="14" id="KW-0479">Metal-binding</keyword>
<dbReference type="InterPro" id="IPR050314">
    <property type="entry name" value="Glycosyl_Hydrlase_18"/>
</dbReference>
<evidence type="ECO:0000313" key="11">
    <source>
        <dbReference type="PDB" id="5XWQ"/>
    </source>
</evidence>
<dbReference type="InterPro" id="IPR001579">
    <property type="entry name" value="Glyco_hydro_18_chit_AS"/>
</dbReference>
<dbReference type="GO" id="GO:0008843">
    <property type="term" value="F:endochitinase activity"/>
    <property type="evidence" value="ECO:0007669"/>
    <property type="project" value="UniProtKB-EC"/>
</dbReference>
<evidence type="ECO:0000256" key="8">
    <source>
        <dbReference type="RuleBase" id="RU004453"/>
    </source>
</evidence>
<keyword evidence="4" id="KW-0119">Carbohydrate metabolism</keyword>
<dbReference type="GO" id="GO:0005576">
    <property type="term" value="C:extracellular region"/>
    <property type="evidence" value="ECO:0007669"/>
    <property type="project" value="TreeGrafter"/>
</dbReference>
<evidence type="ECO:0000256" key="6">
    <source>
        <dbReference type="ARBA" id="ARBA00023326"/>
    </source>
</evidence>
<dbReference type="PROSITE" id="PS01095">
    <property type="entry name" value="GH18_1"/>
    <property type="match status" value="1"/>
</dbReference>
<dbReference type="GO" id="GO:0006032">
    <property type="term" value="P:chitin catabolic process"/>
    <property type="evidence" value="ECO:0007669"/>
    <property type="project" value="UniProtKB-KW"/>
</dbReference>